<reference evidence="1 2" key="1">
    <citation type="submission" date="2022-03" db="EMBL/GenBank/DDBJ databases">
        <title>Novel taxa within the pig intestine.</title>
        <authorList>
            <person name="Wylensek D."/>
            <person name="Bishof K."/>
            <person name="Afrizal A."/>
            <person name="Clavel T."/>
        </authorList>
    </citation>
    <scope>NUCLEOTIDE SEQUENCE [LARGE SCALE GENOMIC DNA]</scope>
    <source>
        <strain evidence="1 2">Cla-KB-P134</strain>
    </source>
</reference>
<evidence type="ECO:0000313" key="2">
    <source>
        <dbReference type="Proteomes" id="UP001285244"/>
    </source>
</evidence>
<proteinExistence type="predicted"/>
<accession>A0ABU4WQX6</accession>
<name>A0ABU4WQX6_9FIRM</name>
<protein>
    <submittedName>
        <fullName evidence="1">Uncharacterized protein</fullName>
    </submittedName>
</protein>
<dbReference type="EMBL" id="JALBUS010000019">
    <property type="protein sequence ID" value="MDX8418183.1"/>
    <property type="molecule type" value="Genomic_DNA"/>
</dbReference>
<dbReference type="Proteomes" id="UP001285244">
    <property type="component" value="Unassembled WGS sequence"/>
</dbReference>
<keyword evidence="2" id="KW-1185">Reference proteome</keyword>
<dbReference type="RefSeq" id="WP_320326433.1">
    <property type="nucleotide sequence ID" value="NZ_JALBUS010000019.1"/>
</dbReference>
<gene>
    <name evidence="1" type="ORF">MOZ64_10095</name>
</gene>
<evidence type="ECO:0000313" key="1">
    <source>
        <dbReference type="EMBL" id="MDX8418183.1"/>
    </source>
</evidence>
<organism evidence="1 2">
    <name type="scientific">Absicoccus intestinalis</name>
    <dbReference type="NCBI Taxonomy" id="2926319"/>
    <lineage>
        <taxon>Bacteria</taxon>
        <taxon>Bacillati</taxon>
        <taxon>Bacillota</taxon>
        <taxon>Erysipelotrichia</taxon>
        <taxon>Erysipelotrichales</taxon>
        <taxon>Erysipelotrichaceae</taxon>
        <taxon>Absicoccus</taxon>
    </lineage>
</organism>
<comment type="caution">
    <text evidence="1">The sequence shown here is derived from an EMBL/GenBank/DDBJ whole genome shotgun (WGS) entry which is preliminary data.</text>
</comment>
<sequence length="114" mass="13436">MAKIKRSNCIQGFVFKDGRYDKPYVFLRTPENIVRFLLAHAQEQISLADVNYHDLLKVDDQGQIDTHFDQAFYDEIRPLWDAYKAKELVHPLAFTEFAYERVQNEIADQIQILS</sequence>